<dbReference type="EMBL" id="CP037867">
    <property type="protein sequence ID" value="QBM30184.1"/>
    <property type="molecule type" value="Genomic_DNA"/>
</dbReference>
<gene>
    <name evidence="2" type="ORF">HPF_20995</name>
</gene>
<evidence type="ECO:0000256" key="1">
    <source>
        <dbReference type="SAM" id="MobiDB-lite"/>
    </source>
</evidence>
<keyword evidence="3" id="KW-1185">Reference proteome</keyword>
<evidence type="ECO:0000313" key="2">
    <source>
        <dbReference type="EMBL" id="QBM30184.1"/>
    </source>
</evidence>
<evidence type="ECO:0000313" key="3">
    <source>
        <dbReference type="Proteomes" id="UP000293912"/>
    </source>
</evidence>
<feature type="region of interest" description="Disordered" evidence="1">
    <location>
        <begin position="37"/>
        <end position="83"/>
    </location>
</feature>
<feature type="compositionally biased region" description="Low complexity" evidence="1">
    <location>
        <begin position="51"/>
        <end position="69"/>
    </location>
</feature>
<dbReference type="KEGG" id="hpse:HPF_20995"/>
<proteinExistence type="predicted"/>
<protein>
    <recommendedName>
        <fullName evidence="4">DUF1800 domain-containing protein</fullName>
    </recommendedName>
</protein>
<accession>A0A4P6X8V3</accession>
<evidence type="ECO:0008006" key="4">
    <source>
        <dbReference type="Google" id="ProtNLM"/>
    </source>
</evidence>
<dbReference type="AlphaFoldDB" id="A0A4P6X8V3"/>
<dbReference type="InterPro" id="IPR014917">
    <property type="entry name" value="DUF1800"/>
</dbReference>
<dbReference type="Proteomes" id="UP000293912">
    <property type="component" value="Chromosome"/>
</dbReference>
<reference evidence="2 3" key="1">
    <citation type="submission" date="2019-03" db="EMBL/GenBank/DDBJ databases">
        <authorList>
            <person name="Sebastian G."/>
            <person name="Baumann P."/>
            <person name="Ruckert C."/>
            <person name="Kalinowski J."/>
            <person name="Nebel B."/>
            <person name="Takors R."/>
            <person name="Blombach B."/>
        </authorList>
    </citation>
    <scope>NUCLEOTIDE SEQUENCE [LARGE SCALE GENOMIC DNA]</scope>
    <source>
        <strain evidence="2 3">DSM 1084</strain>
    </source>
</reference>
<sequence length="631" mass="67790">MNATAPPIALPGPSRRRLWLRLPLVVVVAALAACGGGETAGGTDRTSARKTAASESGGSTGTSWPSLSSVFDDEPVPEAGEGGAPKALVMTQADAVRLANQATFGPTESLVTQIREWGASRWVADQMSLQRQAFKPSPNGPRVPVIVPLPRSRYTSGGTNAVHKHTSQGADFCDNRGDQCWRDWYSSTPLVWDFYRNAVTGQDQLRQRVGLALQQMLVVSNYEVSGTYGLRNYHNMLLDHAFGNYRDLLRKVILSPVMGDYLDHVNNDKDAPNENFARELLQLFSLGTCLLNPDGSLQGGSCTPTYDNERVRAYAHALTGWTYPPGGATPWGCWPRGANCQFYDGDMVSVASFHNTAARSLLSGVSLPSGNTAPAALEAVLDSIMAHQNVAPFVSRHLIQQLVTSNPSPAYVQRVAGAFSAGRHGRLGTGRKGDLAATVAAVLLDAEARSTTVASSAGRLREPIQLFTGVLRALNGRTDGEALGWWWGEEMRQHVFRPPSVFNFYSPDYPVAGTALVGPAFGIHNANTALNRINYLNYLIFWNGSGASSTVPGAVGTRVNLSGFEADVTDAGRLVDRISMLALGELLPATSRTAVISAVNQFGSGTSSDRTNRVRQAAFLVFASPQYHLVR</sequence>
<name>A0A4P6X8V3_HYDPS</name>
<dbReference type="RefSeq" id="WP_243721636.1">
    <property type="nucleotide sequence ID" value="NZ_CP037867.1"/>
</dbReference>
<dbReference type="PANTHER" id="PTHR43737">
    <property type="entry name" value="BLL7424 PROTEIN"/>
    <property type="match status" value="1"/>
</dbReference>
<dbReference type="PANTHER" id="PTHR43737:SF1">
    <property type="entry name" value="DUF1501 DOMAIN-CONTAINING PROTEIN"/>
    <property type="match status" value="1"/>
</dbReference>
<organism evidence="2 3">
    <name type="scientific">Hydrogenophaga pseudoflava</name>
    <name type="common">Pseudomonas carboxydoflava</name>
    <dbReference type="NCBI Taxonomy" id="47421"/>
    <lineage>
        <taxon>Bacteria</taxon>
        <taxon>Pseudomonadati</taxon>
        <taxon>Pseudomonadota</taxon>
        <taxon>Betaproteobacteria</taxon>
        <taxon>Burkholderiales</taxon>
        <taxon>Comamonadaceae</taxon>
        <taxon>Hydrogenophaga</taxon>
    </lineage>
</organism>
<dbReference type="Pfam" id="PF08811">
    <property type="entry name" value="DUF1800"/>
    <property type="match status" value="1"/>
</dbReference>